<reference evidence="3 4" key="1">
    <citation type="journal article" date="2013" name="Appl. Microbiol. Biotechnol.">
        <title>Glycerol assimilation and production of 1,3-propanediol by Citrobacter amalonaticus Y19.</title>
        <authorList>
            <person name="Ainala S.K."/>
            <person name="Ashok S."/>
            <person name="Ko Y."/>
            <person name="Park S."/>
        </authorList>
    </citation>
    <scope>NUCLEOTIDE SEQUENCE [LARGE SCALE GENOMIC DNA]</scope>
    <source>
        <strain evidence="3 4">Y19</strain>
    </source>
</reference>
<dbReference type="RefSeq" id="WP_046481666.1">
    <property type="nucleotide sequence ID" value="NZ_CP011132.1"/>
</dbReference>
<name>A0A0F6TVM5_CITAM</name>
<evidence type="ECO:0000313" key="3">
    <source>
        <dbReference type="EMBL" id="AKE59194.1"/>
    </source>
</evidence>
<protein>
    <submittedName>
        <fullName evidence="3">Membrane protein</fullName>
    </submittedName>
</protein>
<keyword evidence="1" id="KW-0472">Membrane</keyword>
<keyword evidence="1" id="KW-0812">Transmembrane</keyword>
<feature type="domain" description="DUF4236" evidence="2">
    <location>
        <begin position="3"/>
        <end position="53"/>
    </location>
</feature>
<keyword evidence="1" id="KW-1133">Transmembrane helix</keyword>
<gene>
    <name evidence="3" type="ORF">F384_11650</name>
</gene>
<evidence type="ECO:0000259" key="2">
    <source>
        <dbReference type="Pfam" id="PF14020"/>
    </source>
</evidence>
<dbReference type="AlphaFoldDB" id="A0A0F6TVM5"/>
<feature type="transmembrane region" description="Helical" evidence="1">
    <location>
        <begin position="141"/>
        <end position="160"/>
    </location>
</feature>
<dbReference type="PATRIC" id="fig|1261127.3.peg.2434"/>
<dbReference type="EMBL" id="CP011132">
    <property type="protein sequence ID" value="AKE59194.1"/>
    <property type="molecule type" value="Genomic_DNA"/>
</dbReference>
<dbReference type="HOGENOM" id="CLU_062242_0_0_6"/>
<accession>A0A0F6TVM5</accession>
<dbReference type="KEGG" id="cama:F384_11650"/>
<dbReference type="OrthoDB" id="9806903at2"/>
<dbReference type="InterPro" id="IPR025330">
    <property type="entry name" value="DUF4236"/>
</dbReference>
<dbReference type="Pfam" id="PF14020">
    <property type="entry name" value="DUF4236"/>
    <property type="match status" value="1"/>
</dbReference>
<dbReference type="Proteomes" id="UP000034085">
    <property type="component" value="Chromosome"/>
</dbReference>
<evidence type="ECO:0000313" key="4">
    <source>
        <dbReference type="Proteomes" id="UP000034085"/>
    </source>
</evidence>
<sequence>MGFYVKKSIRVGPMRFNLSKSGVGASIGIKGLRIGTGPRGNYIHIGAGGVYYRASLSPSMIPQDGKKVQRVPDESPVEHDNTHAPLEEIESSHISEIVDSNSRELLEELNNKRKKLQIWPFAIFLSIAILLYGFSQAWPEWCLAIGFIAGGAVSVFAYMYDQLRKTTVLFYDFDDEMMACYQQLHDSGAMLASCSKVWHVEASGAVYDPKYHAGASNLLRRKTTSISKSNPPFVKTNIETIAINVGRQTLHFFPDRVLVFDRDGVGAVSYDQLFINVGNSQFIESESVPGDALVVGRTWKYVNKSGGPDRRFKDNTEIPICLYENLSFTSHSGLNELLQLSKIGYGECFSHAIETLSKKVISS</sequence>
<evidence type="ECO:0000256" key="1">
    <source>
        <dbReference type="SAM" id="Phobius"/>
    </source>
</evidence>
<proteinExistence type="predicted"/>
<organism evidence="3 4">
    <name type="scientific">Citrobacter amalonaticus Y19</name>
    <dbReference type="NCBI Taxonomy" id="1261127"/>
    <lineage>
        <taxon>Bacteria</taxon>
        <taxon>Pseudomonadati</taxon>
        <taxon>Pseudomonadota</taxon>
        <taxon>Gammaproteobacteria</taxon>
        <taxon>Enterobacterales</taxon>
        <taxon>Enterobacteriaceae</taxon>
        <taxon>Citrobacter</taxon>
    </lineage>
</organism>
<feature type="transmembrane region" description="Helical" evidence="1">
    <location>
        <begin position="118"/>
        <end position="135"/>
    </location>
</feature>